<gene>
    <name evidence="3" type="ORF">PY092_17845</name>
</gene>
<comment type="caution">
    <text evidence="3">The sequence shown here is derived from an EMBL/GenBank/DDBJ whole genome shotgun (WGS) entry which is preliminary data.</text>
</comment>
<dbReference type="Pfam" id="PF14355">
    <property type="entry name" value="Abi_C"/>
    <property type="match status" value="1"/>
</dbReference>
<dbReference type="InterPro" id="IPR026001">
    <property type="entry name" value="Abi-like_C"/>
</dbReference>
<dbReference type="EMBL" id="JARFVB010000018">
    <property type="protein sequence ID" value="MDF0718031.1"/>
    <property type="molecule type" value="Genomic_DNA"/>
</dbReference>
<dbReference type="Pfam" id="PF12008">
    <property type="entry name" value="EcoR124_C"/>
    <property type="match status" value="1"/>
</dbReference>
<evidence type="ECO:0000259" key="2">
    <source>
        <dbReference type="Pfam" id="PF14355"/>
    </source>
</evidence>
<evidence type="ECO:0000259" key="1">
    <source>
        <dbReference type="Pfam" id="PF12008"/>
    </source>
</evidence>
<feature type="domain" description="Abortive infection protein-like C-terminal" evidence="2">
    <location>
        <begin position="74"/>
        <end position="148"/>
    </location>
</feature>
<feature type="domain" description="Type I restriction enzyme R protein C-terminal" evidence="1">
    <location>
        <begin position="266"/>
        <end position="339"/>
    </location>
</feature>
<sequence length="348" mass="40404">MQKVRDIISANLLKHSQFEEYFKIIEIIEEHTFLNPDICIESCKALVEGISKTILINLDNTKTTENIDKDDLPKLFKDAMRKLSDECEDLEGDFAARFSAIIQVIAEIRNKRSDISHGRMAPKFIFSSSKLASTVVNMTDSMLEYILEHYFSIDHDKDGILDYNSEPMEAYNDWLDESVDFPIKKARYSKLLYENDYDEYESRYSDEYLKSKEEDEIEHKEAVAVIEEKETIETIDPAGQEQPVAIPVEEQEEKQVEKLVSDFDEETFWSEVRNQALQEFAEAENLKSEELKEVVNEYLFSEKPPLRDDVAKTMNERPKLSEFKTIVPSLTDRIMAFANDLKNPEAEA</sequence>
<protein>
    <submittedName>
        <fullName evidence="3">Abortive infection family protein</fullName>
    </submittedName>
</protein>
<proteinExistence type="predicted"/>
<evidence type="ECO:0000313" key="4">
    <source>
        <dbReference type="Proteomes" id="UP001221366"/>
    </source>
</evidence>
<keyword evidence="4" id="KW-1185">Reference proteome</keyword>
<organism evidence="3 4">
    <name type="scientific">Flagellimonas yonaguniensis</name>
    <dbReference type="NCBI Taxonomy" id="3031325"/>
    <lineage>
        <taxon>Bacteria</taxon>
        <taxon>Pseudomonadati</taxon>
        <taxon>Bacteroidota</taxon>
        <taxon>Flavobacteriia</taxon>
        <taxon>Flavobacteriales</taxon>
        <taxon>Flavobacteriaceae</taxon>
        <taxon>Flagellimonas</taxon>
    </lineage>
</organism>
<evidence type="ECO:0000313" key="3">
    <source>
        <dbReference type="EMBL" id="MDF0718031.1"/>
    </source>
</evidence>
<dbReference type="InterPro" id="IPR022625">
    <property type="entry name" value="TypeI_RM_Rsu_C"/>
</dbReference>
<dbReference type="Proteomes" id="UP001221366">
    <property type="component" value="Unassembled WGS sequence"/>
</dbReference>
<accession>A0ABT5Y3K9</accession>
<name>A0ABT5Y3K9_9FLAO</name>
<reference evidence="3 4" key="1">
    <citation type="submission" date="2023-03" db="EMBL/GenBank/DDBJ databases">
        <title>Muricauda XX sp. nov. and Muricauda XXX sp. nov., two novel species isolated from Okinawa Trough.</title>
        <authorList>
            <person name="Cao W."/>
            <person name="Deng X."/>
        </authorList>
    </citation>
    <scope>NUCLEOTIDE SEQUENCE [LARGE SCALE GENOMIC DNA]</scope>
    <source>
        <strain evidence="3 4">334s03</strain>
    </source>
</reference>
<dbReference type="RefSeq" id="WP_275617154.1">
    <property type="nucleotide sequence ID" value="NZ_JARFVB010000018.1"/>
</dbReference>